<proteinExistence type="predicted"/>
<keyword evidence="1" id="KW-0732">Signal</keyword>
<feature type="signal peptide" evidence="1">
    <location>
        <begin position="1"/>
        <end position="27"/>
    </location>
</feature>
<dbReference type="EMBL" id="CP163431">
    <property type="protein sequence ID" value="XDQ07336.1"/>
    <property type="molecule type" value="Genomic_DNA"/>
</dbReference>
<name>A0AB39MLU1_9ACTN</name>
<evidence type="ECO:0000313" key="2">
    <source>
        <dbReference type="EMBL" id="XDQ07336.1"/>
    </source>
</evidence>
<evidence type="ECO:0000256" key="1">
    <source>
        <dbReference type="SAM" id="SignalP"/>
    </source>
</evidence>
<reference evidence="2" key="1">
    <citation type="submission" date="2024-07" db="EMBL/GenBank/DDBJ databases">
        <authorList>
            <person name="Yu S.T."/>
        </authorList>
    </citation>
    <scope>NUCLEOTIDE SEQUENCE</scope>
    <source>
        <strain evidence="2">R08</strain>
    </source>
</reference>
<protein>
    <recommendedName>
        <fullName evidence="3">Peptidase inhibitor family I36</fullName>
    </recommendedName>
</protein>
<dbReference type="AlphaFoldDB" id="A0AB39MLU1"/>
<feature type="chain" id="PRO_5044233854" description="Peptidase inhibitor family I36" evidence="1">
    <location>
        <begin position="28"/>
        <end position="125"/>
    </location>
</feature>
<dbReference type="RefSeq" id="WP_329550633.1">
    <property type="nucleotide sequence ID" value="NZ_CP163431.1"/>
</dbReference>
<accession>A0AB39MLU1</accession>
<gene>
    <name evidence="2" type="ORF">AB5J58_47255</name>
</gene>
<evidence type="ECO:0008006" key="3">
    <source>
        <dbReference type="Google" id="ProtNLM"/>
    </source>
</evidence>
<organism evidence="2">
    <name type="scientific">Streptomyces sp. R08</name>
    <dbReference type="NCBI Taxonomy" id="3238624"/>
    <lineage>
        <taxon>Bacteria</taxon>
        <taxon>Bacillati</taxon>
        <taxon>Actinomycetota</taxon>
        <taxon>Actinomycetes</taxon>
        <taxon>Kitasatosporales</taxon>
        <taxon>Streptomycetaceae</taxon>
        <taxon>Streptomyces</taxon>
    </lineage>
</organism>
<sequence length="125" mass="13510">MRKVMSAAAAFATAATAMVAMSSAAQAAPAGDSTVYGCRSGNVCIWPQGVEPFDNPHPTVQYSSYGYHNLSNQYGDHWVLNNQYGGATASLCYNYGGTNCYETLFQDNWTYESLSPTNSITLNRP</sequence>